<dbReference type="EC" id="2.7.1.25" evidence="5 13"/>
<sequence>MGNPDNLMPYQRRLTTKHYRDRNGHPSLVLWFTGLSGSGKSTLAHLVEEALFAKGCYTYLLDADNLRAGLNSDLGFSELERRENIRRVGEVTRLLTDAGLVVLTAFISPFSEDRDRVRSLFQPDEFVEIYLKCPLDVCEARDPKGLYRKARGGMIHSFTGIDSPYEEPRNPELVVDTEVLGISESLSSIMSHIYTLTTLRSTRSPQPQPQAPSP</sequence>
<accession>A0ABQ0MFI0</accession>
<dbReference type="GO" id="GO:0016301">
    <property type="term" value="F:kinase activity"/>
    <property type="evidence" value="ECO:0007669"/>
    <property type="project" value="UniProtKB-KW"/>
</dbReference>
<comment type="pathway">
    <text evidence="3 13 14">Sulfur metabolism; hydrogen sulfide biosynthesis; sulfite from sulfate: step 2/3.</text>
</comment>
<gene>
    <name evidence="13" type="primary">cysC</name>
    <name evidence="16" type="ORF">GPEL0_01f0934</name>
</gene>
<protein>
    <recommendedName>
        <fullName evidence="5 13">Adenylyl-sulfate kinase</fullName>
        <ecNumber evidence="5 13">2.7.1.25</ecNumber>
    </recommendedName>
    <alternativeName>
        <fullName evidence="11 13">APS kinase</fullName>
    </alternativeName>
    <alternativeName>
        <fullName evidence="12 13">ATP adenosine-5'-phosphosulfate 3'-phosphotransferase</fullName>
    </alternativeName>
    <alternativeName>
        <fullName evidence="10 13">Adenosine-5'-phosphosulfate kinase</fullName>
    </alternativeName>
</protein>
<comment type="catalytic activity">
    <reaction evidence="1 13 14">
        <text>adenosine 5'-phosphosulfate + ATP = 3'-phosphoadenylyl sulfate + ADP + H(+)</text>
        <dbReference type="Rhea" id="RHEA:24152"/>
        <dbReference type="ChEBI" id="CHEBI:15378"/>
        <dbReference type="ChEBI" id="CHEBI:30616"/>
        <dbReference type="ChEBI" id="CHEBI:58243"/>
        <dbReference type="ChEBI" id="CHEBI:58339"/>
        <dbReference type="ChEBI" id="CHEBI:456216"/>
        <dbReference type="EC" id="2.7.1.25"/>
    </reaction>
</comment>
<comment type="similarity">
    <text evidence="4 13 14">Belongs to the APS kinase family.</text>
</comment>
<dbReference type="Pfam" id="PF01583">
    <property type="entry name" value="APS_kinase"/>
    <property type="match status" value="1"/>
</dbReference>
<proteinExistence type="inferred from homology"/>
<comment type="caution">
    <text evidence="16">The sequence shown here is derived from an EMBL/GenBank/DDBJ whole genome shotgun (WGS) entry which is preliminary data.</text>
</comment>
<dbReference type="NCBIfam" id="TIGR00455">
    <property type="entry name" value="apsK"/>
    <property type="match status" value="1"/>
</dbReference>
<evidence type="ECO:0000256" key="3">
    <source>
        <dbReference type="ARBA" id="ARBA00004806"/>
    </source>
</evidence>
<evidence type="ECO:0000313" key="17">
    <source>
        <dbReference type="Proteomes" id="UP000194153"/>
    </source>
</evidence>
<dbReference type="EMBL" id="BDQG01000001">
    <property type="protein sequence ID" value="GAW65853.1"/>
    <property type="molecule type" value="Genomic_DNA"/>
</dbReference>
<evidence type="ECO:0000313" key="16">
    <source>
        <dbReference type="EMBL" id="GAW65853.1"/>
    </source>
</evidence>
<evidence type="ECO:0000256" key="10">
    <source>
        <dbReference type="ARBA" id="ARBA00029724"/>
    </source>
</evidence>
<organism evidence="16 17">
    <name type="scientific">Geoanaerobacter pelophilus</name>
    <dbReference type="NCBI Taxonomy" id="60036"/>
    <lineage>
        <taxon>Bacteria</taxon>
        <taxon>Pseudomonadati</taxon>
        <taxon>Thermodesulfobacteriota</taxon>
        <taxon>Desulfuromonadia</taxon>
        <taxon>Geobacterales</taxon>
        <taxon>Geobacteraceae</taxon>
        <taxon>Geoanaerobacter</taxon>
    </lineage>
</organism>
<evidence type="ECO:0000256" key="13">
    <source>
        <dbReference type="HAMAP-Rule" id="MF_00065"/>
    </source>
</evidence>
<feature type="domain" description="APS kinase" evidence="15">
    <location>
        <begin position="27"/>
        <end position="176"/>
    </location>
</feature>
<dbReference type="Proteomes" id="UP000194153">
    <property type="component" value="Unassembled WGS sequence"/>
</dbReference>
<keyword evidence="7 13" id="KW-0547">Nucleotide-binding</keyword>
<feature type="binding site" evidence="13">
    <location>
        <begin position="34"/>
        <end position="41"/>
    </location>
    <ligand>
        <name>ATP</name>
        <dbReference type="ChEBI" id="CHEBI:30616"/>
    </ligand>
</feature>
<evidence type="ECO:0000256" key="11">
    <source>
        <dbReference type="ARBA" id="ARBA00031393"/>
    </source>
</evidence>
<evidence type="ECO:0000256" key="4">
    <source>
        <dbReference type="ARBA" id="ARBA00007008"/>
    </source>
</evidence>
<evidence type="ECO:0000256" key="8">
    <source>
        <dbReference type="ARBA" id="ARBA00022777"/>
    </source>
</evidence>
<dbReference type="InterPro" id="IPR059117">
    <property type="entry name" value="APS_kinase_dom"/>
</dbReference>
<evidence type="ECO:0000256" key="2">
    <source>
        <dbReference type="ARBA" id="ARBA00002632"/>
    </source>
</evidence>
<dbReference type="NCBIfam" id="NF003013">
    <property type="entry name" value="PRK03846.1"/>
    <property type="match status" value="1"/>
</dbReference>
<dbReference type="InterPro" id="IPR002891">
    <property type="entry name" value="APS"/>
</dbReference>
<feature type="active site" description="Phosphoserine intermediate" evidence="13">
    <location>
        <position position="108"/>
    </location>
</feature>
<evidence type="ECO:0000256" key="9">
    <source>
        <dbReference type="ARBA" id="ARBA00022840"/>
    </source>
</evidence>
<evidence type="ECO:0000256" key="1">
    <source>
        <dbReference type="ARBA" id="ARBA00001823"/>
    </source>
</evidence>
<evidence type="ECO:0000256" key="6">
    <source>
        <dbReference type="ARBA" id="ARBA00022679"/>
    </source>
</evidence>
<dbReference type="InterPro" id="IPR027417">
    <property type="entry name" value="P-loop_NTPase"/>
</dbReference>
<name>A0ABQ0MFI0_9BACT</name>
<dbReference type="HAMAP" id="MF_00065">
    <property type="entry name" value="Adenylyl_sulf_kinase"/>
    <property type="match status" value="1"/>
</dbReference>
<keyword evidence="13" id="KW-0597">Phosphoprotein</keyword>
<dbReference type="RefSeq" id="WP_085812259.1">
    <property type="nucleotide sequence ID" value="NZ_BDQG01000001.1"/>
</dbReference>
<comment type="function">
    <text evidence="2 13 14">Catalyzes the synthesis of activated sulfate.</text>
</comment>
<evidence type="ECO:0000256" key="12">
    <source>
        <dbReference type="ARBA" id="ARBA00031464"/>
    </source>
</evidence>
<dbReference type="CDD" id="cd02027">
    <property type="entry name" value="APSK"/>
    <property type="match status" value="1"/>
</dbReference>
<evidence type="ECO:0000256" key="5">
    <source>
        <dbReference type="ARBA" id="ARBA00012121"/>
    </source>
</evidence>
<dbReference type="PANTHER" id="PTHR11055">
    <property type="entry name" value="BIFUNCTIONAL 3'-PHOSPHOADENOSINE 5'-PHOSPHOSULFATE SYNTHASE"/>
    <property type="match status" value="1"/>
</dbReference>
<reference evidence="16 17" key="1">
    <citation type="submission" date="2017-04" db="EMBL/GenBank/DDBJ databases">
        <authorList>
            <consortium name="Geobacter pelophilus Genome Sequencing"/>
            <person name="Aoyagi T."/>
            <person name="Koike H."/>
            <person name="Hori T."/>
        </authorList>
    </citation>
    <scope>NUCLEOTIDE SEQUENCE [LARGE SCALE GENOMIC DNA]</scope>
    <source>
        <strain evidence="16 17">Drf2</strain>
    </source>
</reference>
<dbReference type="SUPFAM" id="SSF52540">
    <property type="entry name" value="P-loop containing nucleoside triphosphate hydrolases"/>
    <property type="match status" value="1"/>
</dbReference>
<keyword evidence="9 13" id="KW-0067">ATP-binding</keyword>
<keyword evidence="6 13" id="KW-0808">Transferase</keyword>
<keyword evidence="17" id="KW-1185">Reference proteome</keyword>
<reference evidence="17" key="2">
    <citation type="submission" date="2017-05" db="EMBL/GenBank/DDBJ databases">
        <title>Draft genome sequence of Geobacter pelophilus, a iron(III)-reducing bacteria.</title>
        <authorList>
            <person name="Aoyagi T."/>
            <person name="Koike H."/>
            <person name="Morita T."/>
            <person name="Sato Y."/>
            <person name="Habe H."/>
            <person name="Hori T."/>
        </authorList>
    </citation>
    <scope>NUCLEOTIDE SEQUENCE [LARGE SCALE GENOMIC DNA]</scope>
    <source>
        <strain evidence="17">Drf2</strain>
    </source>
</reference>
<evidence type="ECO:0000256" key="7">
    <source>
        <dbReference type="ARBA" id="ARBA00022741"/>
    </source>
</evidence>
<dbReference type="Gene3D" id="3.40.50.300">
    <property type="entry name" value="P-loop containing nucleotide triphosphate hydrolases"/>
    <property type="match status" value="1"/>
</dbReference>
<evidence type="ECO:0000256" key="14">
    <source>
        <dbReference type="RuleBase" id="RU004347"/>
    </source>
</evidence>
<evidence type="ECO:0000259" key="15">
    <source>
        <dbReference type="Pfam" id="PF01583"/>
    </source>
</evidence>
<keyword evidence="8 13" id="KW-0418">Kinase</keyword>
<dbReference type="PANTHER" id="PTHR11055:SF1">
    <property type="entry name" value="PAPS SYNTHETASE, ISOFORM D"/>
    <property type="match status" value="1"/>
</dbReference>